<organism evidence="1 2">
    <name type="scientific">Nocardioides deserti</name>
    <dbReference type="NCBI Taxonomy" id="1588644"/>
    <lineage>
        <taxon>Bacteria</taxon>
        <taxon>Bacillati</taxon>
        <taxon>Actinomycetota</taxon>
        <taxon>Actinomycetes</taxon>
        <taxon>Propionibacteriales</taxon>
        <taxon>Nocardioidaceae</taxon>
        <taxon>Nocardioides</taxon>
    </lineage>
</organism>
<proteinExistence type="predicted"/>
<dbReference type="EMBL" id="JACMYC010000009">
    <property type="protein sequence ID" value="MBC2961613.1"/>
    <property type="molecule type" value="Genomic_DNA"/>
</dbReference>
<keyword evidence="2" id="KW-1185">Reference proteome</keyword>
<dbReference type="Proteomes" id="UP000604001">
    <property type="component" value="Unassembled WGS sequence"/>
</dbReference>
<reference evidence="1 2" key="1">
    <citation type="submission" date="2020-08" db="EMBL/GenBank/DDBJ databases">
        <title>novel species in genus Nocardioides.</title>
        <authorList>
            <person name="Zhang G."/>
        </authorList>
    </citation>
    <scope>NUCLEOTIDE SEQUENCE [LARGE SCALE GENOMIC DNA]</scope>
    <source>
        <strain evidence="1 2">SC8A-24</strain>
    </source>
</reference>
<name>A0ABR6UBS8_9ACTN</name>
<dbReference type="RefSeq" id="WP_186346827.1">
    <property type="nucleotide sequence ID" value="NZ_BMMR01000004.1"/>
</dbReference>
<evidence type="ECO:0008006" key="3">
    <source>
        <dbReference type="Google" id="ProtNLM"/>
    </source>
</evidence>
<protein>
    <recommendedName>
        <fullName evidence="3">ESX-1 secretion-associated protein</fullName>
    </recommendedName>
</protein>
<evidence type="ECO:0000313" key="1">
    <source>
        <dbReference type="EMBL" id="MBC2961613.1"/>
    </source>
</evidence>
<evidence type="ECO:0000313" key="2">
    <source>
        <dbReference type="Proteomes" id="UP000604001"/>
    </source>
</evidence>
<sequence length="115" mass="12189">MDLFVTDWDDLRRLPGVLDETAGQAATITAHAVRWVARPDGFEPSPVCLLRPLAEAMEVVRAAFEATGRTAVDALADLRHGVEVATSELEASDAAVPGCLPRVPELPGSPFPEAA</sequence>
<accession>A0ABR6UBS8</accession>
<comment type="caution">
    <text evidence="1">The sequence shown here is derived from an EMBL/GenBank/DDBJ whole genome shotgun (WGS) entry which is preliminary data.</text>
</comment>
<gene>
    <name evidence="1" type="ORF">H7344_15025</name>
</gene>